<dbReference type="AlphaFoldDB" id="A0A916W370"/>
<keyword evidence="1" id="KW-0812">Transmembrane</keyword>
<name>A0A916W370_9BACT</name>
<feature type="transmembrane region" description="Helical" evidence="1">
    <location>
        <begin position="6"/>
        <end position="24"/>
    </location>
</feature>
<evidence type="ECO:0000313" key="2">
    <source>
        <dbReference type="EMBL" id="GGA62822.1"/>
    </source>
</evidence>
<keyword evidence="3" id="KW-1185">Reference proteome</keyword>
<sequence>MHLPLTFGLISALTAAMLVVRVYWQRIPRAFKTALVVFAAGVIIIFFGAYATKWRISSGRLNFAFCWALLASWEILLLLFSLLKPRWLTGIIAVVMLLPLLSASIIFPLASALGPLPATTIDLGDHILSERTPWGTGTFRTTGTDLTLYYQPAWMPFLRLSLRSARYYNGQCDADAAYAVLQPDGSHVQMVCPAASYLPADSARTITLPLYRSMFHSPIKKATSSPQ</sequence>
<protein>
    <submittedName>
        <fullName evidence="2">Uncharacterized protein</fullName>
    </submittedName>
</protein>
<keyword evidence="1" id="KW-1133">Transmembrane helix</keyword>
<dbReference type="EMBL" id="BMJB01000001">
    <property type="protein sequence ID" value="GGA62822.1"/>
    <property type="molecule type" value="Genomic_DNA"/>
</dbReference>
<organism evidence="2 3">
    <name type="scientific">Edaphobacter acidisoli</name>
    <dbReference type="NCBI Taxonomy" id="2040573"/>
    <lineage>
        <taxon>Bacteria</taxon>
        <taxon>Pseudomonadati</taxon>
        <taxon>Acidobacteriota</taxon>
        <taxon>Terriglobia</taxon>
        <taxon>Terriglobales</taxon>
        <taxon>Acidobacteriaceae</taxon>
        <taxon>Edaphobacter</taxon>
    </lineage>
</organism>
<reference evidence="2" key="2">
    <citation type="submission" date="2020-09" db="EMBL/GenBank/DDBJ databases">
        <authorList>
            <person name="Sun Q."/>
            <person name="Zhou Y."/>
        </authorList>
    </citation>
    <scope>NUCLEOTIDE SEQUENCE</scope>
    <source>
        <strain evidence="2">CGMCC 1.15447</strain>
    </source>
</reference>
<accession>A0A916W370</accession>
<evidence type="ECO:0000256" key="1">
    <source>
        <dbReference type="SAM" id="Phobius"/>
    </source>
</evidence>
<dbReference type="Proteomes" id="UP000648801">
    <property type="component" value="Unassembled WGS sequence"/>
</dbReference>
<comment type="caution">
    <text evidence="2">The sequence shown here is derived from an EMBL/GenBank/DDBJ whole genome shotgun (WGS) entry which is preliminary data.</text>
</comment>
<reference evidence="2" key="1">
    <citation type="journal article" date="2014" name="Int. J. Syst. Evol. Microbiol.">
        <title>Complete genome sequence of Corynebacterium casei LMG S-19264T (=DSM 44701T), isolated from a smear-ripened cheese.</title>
        <authorList>
            <consortium name="US DOE Joint Genome Institute (JGI-PGF)"/>
            <person name="Walter F."/>
            <person name="Albersmeier A."/>
            <person name="Kalinowski J."/>
            <person name="Ruckert C."/>
        </authorList>
    </citation>
    <scope>NUCLEOTIDE SEQUENCE</scope>
    <source>
        <strain evidence="2">CGMCC 1.15447</strain>
    </source>
</reference>
<dbReference type="RefSeq" id="WP_188758434.1">
    <property type="nucleotide sequence ID" value="NZ_BMJB01000001.1"/>
</dbReference>
<feature type="transmembrane region" description="Helical" evidence="1">
    <location>
        <begin position="62"/>
        <end position="80"/>
    </location>
</feature>
<evidence type="ECO:0000313" key="3">
    <source>
        <dbReference type="Proteomes" id="UP000648801"/>
    </source>
</evidence>
<proteinExistence type="predicted"/>
<feature type="transmembrane region" description="Helical" evidence="1">
    <location>
        <begin position="87"/>
        <end position="110"/>
    </location>
</feature>
<feature type="transmembrane region" description="Helical" evidence="1">
    <location>
        <begin position="31"/>
        <end position="50"/>
    </location>
</feature>
<gene>
    <name evidence="2" type="ORF">GCM10011507_13020</name>
</gene>
<keyword evidence="1" id="KW-0472">Membrane</keyword>